<sequence length="242" mass="27118">MIQVFIKELNSFLDSLIAYIVIAVFLTGIGLLMWVFPETSVLEYGYADMETLFRLGPYVFMFLIPAITMRMFAEEKKSGTIELLLTKPLSDWQIILGKYFSGVSLVIFSIVPTLIYYWSVYQLGNPIGNIDTAGVMGSYIGLLLLGGVFTSIGIFASAISTNQIVSFIVAVFLCFITYSGFESIASINDWGVFSAFLEQLGIIYHYNSLSKGLIDTRDVIYFLSVIILMLLLTKLILSSRKW</sequence>
<evidence type="ECO:0000313" key="8">
    <source>
        <dbReference type="Proteomes" id="UP000011135"/>
    </source>
</evidence>
<keyword evidence="8" id="KW-1185">Reference proteome</keyword>
<keyword evidence="3 6" id="KW-0812">Transmembrane</keyword>
<evidence type="ECO:0000256" key="3">
    <source>
        <dbReference type="ARBA" id="ARBA00022692"/>
    </source>
</evidence>
<dbReference type="InterPro" id="IPR051449">
    <property type="entry name" value="ABC-2_transporter_component"/>
</dbReference>
<protein>
    <submittedName>
        <fullName evidence="7">Gliding motility protein GldF</fullName>
    </submittedName>
</protein>
<dbReference type="EMBL" id="AMZN01000070">
    <property type="protein sequence ID" value="ELR69651.1"/>
    <property type="molecule type" value="Genomic_DNA"/>
</dbReference>
<feature type="transmembrane region" description="Helical" evidence="6">
    <location>
        <begin position="138"/>
        <end position="157"/>
    </location>
</feature>
<organism evidence="7 8">
    <name type="scientific">Fulvivirga imtechensis AK7</name>
    <dbReference type="NCBI Taxonomy" id="1237149"/>
    <lineage>
        <taxon>Bacteria</taxon>
        <taxon>Pseudomonadati</taxon>
        <taxon>Bacteroidota</taxon>
        <taxon>Cytophagia</taxon>
        <taxon>Cytophagales</taxon>
        <taxon>Fulvivirgaceae</taxon>
        <taxon>Fulvivirga</taxon>
    </lineage>
</organism>
<comment type="caution">
    <text evidence="7">The sequence shown here is derived from an EMBL/GenBank/DDBJ whole genome shotgun (WGS) entry which is preliminary data.</text>
</comment>
<feature type="transmembrane region" description="Helical" evidence="6">
    <location>
        <begin position="12"/>
        <end position="35"/>
    </location>
</feature>
<feature type="transmembrane region" description="Helical" evidence="6">
    <location>
        <begin position="164"/>
        <end position="181"/>
    </location>
</feature>
<keyword evidence="4 6" id="KW-1133">Transmembrane helix</keyword>
<keyword evidence="5 6" id="KW-0472">Membrane</keyword>
<feature type="transmembrane region" description="Helical" evidence="6">
    <location>
        <begin position="219"/>
        <end position="237"/>
    </location>
</feature>
<dbReference type="GO" id="GO:0140359">
    <property type="term" value="F:ABC-type transporter activity"/>
    <property type="evidence" value="ECO:0007669"/>
    <property type="project" value="InterPro"/>
</dbReference>
<evidence type="ECO:0000256" key="4">
    <source>
        <dbReference type="ARBA" id="ARBA00022989"/>
    </source>
</evidence>
<proteinExistence type="predicted"/>
<evidence type="ECO:0000256" key="5">
    <source>
        <dbReference type="ARBA" id="ARBA00023136"/>
    </source>
</evidence>
<dbReference type="GO" id="GO:0005886">
    <property type="term" value="C:plasma membrane"/>
    <property type="evidence" value="ECO:0007669"/>
    <property type="project" value="UniProtKB-SubCell"/>
</dbReference>
<evidence type="ECO:0000313" key="7">
    <source>
        <dbReference type="EMBL" id="ELR69651.1"/>
    </source>
</evidence>
<accession>L8JL42</accession>
<dbReference type="RefSeq" id="WP_009582029.1">
    <property type="nucleotide sequence ID" value="NZ_AMZN01000070.1"/>
</dbReference>
<dbReference type="Pfam" id="PF12679">
    <property type="entry name" value="ABC2_membrane_2"/>
    <property type="match status" value="1"/>
</dbReference>
<feature type="transmembrane region" description="Helical" evidence="6">
    <location>
        <begin position="94"/>
        <end position="118"/>
    </location>
</feature>
<dbReference type="Proteomes" id="UP000011135">
    <property type="component" value="Unassembled WGS sequence"/>
</dbReference>
<dbReference type="eggNOG" id="COG1277">
    <property type="taxonomic scope" value="Bacteria"/>
</dbReference>
<keyword evidence="2" id="KW-1003">Cell membrane</keyword>
<evidence type="ECO:0000256" key="6">
    <source>
        <dbReference type="SAM" id="Phobius"/>
    </source>
</evidence>
<evidence type="ECO:0000256" key="1">
    <source>
        <dbReference type="ARBA" id="ARBA00004651"/>
    </source>
</evidence>
<feature type="transmembrane region" description="Helical" evidence="6">
    <location>
        <begin position="55"/>
        <end position="73"/>
    </location>
</feature>
<dbReference type="OrthoDB" id="9794512at2"/>
<dbReference type="InterPro" id="IPR019860">
    <property type="entry name" value="Motility-assoc_ABC_perm_GldF"/>
</dbReference>
<dbReference type="PATRIC" id="fig|1237149.3.peg.4344"/>
<dbReference type="PANTHER" id="PTHR30294">
    <property type="entry name" value="MEMBRANE COMPONENT OF ABC TRANSPORTER YHHJ-RELATED"/>
    <property type="match status" value="1"/>
</dbReference>
<dbReference type="NCBIfam" id="TIGR03518">
    <property type="entry name" value="ABC_perm_GldF"/>
    <property type="match status" value="1"/>
</dbReference>
<dbReference type="PANTHER" id="PTHR30294:SF29">
    <property type="entry name" value="MULTIDRUG ABC TRANSPORTER PERMEASE YBHS-RELATED"/>
    <property type="match status" value="1"/>
</dbReference>
<reference evidence="7 8" key="1">
    <citation type="submission" date="2012-12" db="EMBL/GenBank/DDBJ databases">
        <title>Genome assembly of Fulvivirga imtechensis AK7.</title>
        <authorList>
            <person name="Nupur N."/>
            <person name="Khatri I."/>
            <person name="Kumar R."/>
            <person name="Subramanian S."/>
            <person name="Pinnaka A."/>
        </authorList>
    </citation>
    <scope>NUCLEOTIDE SEQUENCE [LARGE SCALE GENOMIC DNA]</scope>
    <source>
        <strain evidence="7 8">AK7</strain>
    </source>
</reference>
<comment type="subcellular location">
    <subcellularLocation>
        <location evidence="1">Cell membrane</location>
        <topology evidence="1">Multi-pass membrane protein</topology>
    </subcellularLocation>
</comment>
<name>L8JL42_9BACT</name>
<gene>
    <name evidence="7" type="ORF">C900_04876</name>
</gene>
<dbReference type="STRING" id="1237149.C900_04876"/>
<dbReference type="AlphaFoldDB" id="L8JL42"/>
<evidence type="ECO:0000256" key="2">
    <source>
        <dbReference type="ARBA" id="ARBA00022475"/>
    </source>
</evidence>